<reference evidence="13 14" key="1">
    <citation type="submission" date="2016-03" db="EMBL/GenBank/DDBJ databases">
        <title>Choanephora cucurbitarum.</title>
        <authorList>
            <person name="Min B."/>
            <person name="Park H."/>
            <person name="Park J.-H."/>
            <person name="Shin H.-D."/>
            <person name="Choi I.-G."/>
        </authorList>
    </citation>
    <scope>NUCLEOTIDE SEQUENCE [LARGE SCALE GENOMIC DNA]</scope>
    <source>
        <strain evidence="13 14">KUS-F28377</strain>
    </source>
</reference>
<feature type="compositionally biased region" description="Polar residues" evidence="11">
    <location>
        <begin position="1"/>
        <end position="10"/>
    </location>
</feature>
<evidence type="ECO:0000313" key="13">
    <source>
        <dbReference type="EMBL" id="OBZ83357.1"/>
    </source>
</evidence>
<keyword evidence="6 9" id="KW-0067">ATP-binding</keyword>
<name>A0A1C7N2T7_9FUNG</name>
<dbReference type="InterPro" id="IPR011009">
    <property type="entry name" value="Kinase-like_dom_sf"/>
</dbReference>
<keyword evidence="4 9" id="KW-0547">Nucleotide-binding</keyword>
<dbReference type="Proteomes" id="UP000093000">
    <property type="component" value="Unassembled WGS sequence"/>
</dbReference>
<feature type="binding site" evidence="9">
    <location>
        <position position="124"/>
    </location>
    <ligand>
        <name>ATP</name>
        <dbReference type="ChEBI" id="CHEBI:30616"/>
    </ligand>
</feature>
<dbReference type="PROSITE" id="PS00108">
    <property type="entry name" value="PROTEIN_KINASE_ST"/>
    <property type="match status" value="1"/>
</dbReference>
<evidence type="ECO:0000256" key="2">
    <source>
        <dbReference type="ARBA" id="ARBA00022527"/>
    </source>
</evidence>
<evidence type="ECO:0000256" key="10">
    <source>
        <dbReference type="RuleBase" id="RU000304"/>
    </source>
</evidence>
<dbReference type="PANTHER" id="PTHR24343:SF558">
    <property type="entry name" value="PROTEIN KINASE DOMAIN-CONTAINING PROTEIN"/>
    <property type="match status" value="1"/>
</dbReference>
<evidence type="ECO:0000256" key="7">
    <source>
        <dbReference type="ARBA" id="ARBA00047899"/>
    </source>
</evidence>
<keyword evidence="2 10" id="KW-0723">Serine/threonine-protein kinase</keyword>
<feature type="domain" description="Protein kinase" evidence="12">
    <location>
        <begin position="91"/>
        <end position="360"/>
    </location>
</feature>
<feature type="region of interest" description="Disordered" evidence="11">
    <location>
        <begin position="371"/>
        <end position="394"/>
    </location>
</feature>
<dbReference type="OrthoDB" id="6513151at2759"/>
<keyword evidence="14" id="KW-1185">Reference proteome</keyword>
<evidence type="ECO:0000256" key="5">
    <source>
        <dbReference type="ARBA" id="ARBA00022777"/>
    </source>
</evidence>
<proteinExistence type="inferred from homology"/>
<sequence length="394" mass="44565">MSPTFSSSIHRLSPGDMWIPDQKGSQMIASELAKQQASLPSSSFLAMSENSSTTSSSNSSMISNPKSNLSRNSSVTSKRHRPDTASLKEYGECYRRLGQGTTAVVMVVRKLGEDGRSEKLYAIKQFRKKQKHESEKEYMKKLTSEFCISSTFSHPNIVETIDLVLDEKKRYCTVMEYCPGGDLFTCVMTERMTELEKTCCFKQLLQGLHYLHSMGVAHRDIKPENLLLTMDGKLKITDFGVSDVFRFPWESKGRQSRGLVGSEPYIAPEAFEQKEYWGAAADVWSAGIVFYCICLGGLAWHKARKTDQAYCGYMRALERQQVFDLFKSLGAQERRILHRMLDPNPESRITTTELLQDPWVKSILTCEDSTDASGRKHKHTEGIQPVCSLPSKRN</sequence>
<dbReference type="AlphaFoldDB" id="A0A1C7N2T7"/>
<dbReference type="GO" id="GO:0004674">
    <property type="term" value="F:protein serine/threonine kinase activity"/>
    <property type="evidence" value="ECO:0007669"/>
    <property type="project" value="UniProtKB-KW"/>
</dbReference>
<comment type="catalytic activity">
    <reaction evidence="8">
        <text>L-seryl-[protein] + ATP = O-phospho-L-seryl-[protein] + ADP + H(+)</text>
        <dbReference type="Rhea" id="RHEA:17989"/>
        <dbReference type="Rhea" id="RHEA-COMP:9863"/>
        <dbReference type="Rhea" id="RHEA-COMP:11604"/>
        <dbReference type="ChEBI" id="CHEBI:15378"/>
        <dbReference type="ChEBI" id="CHEBI:29999"/>
        <dbReference type="ChEBI" id="CHEBI:30616"/>
        <dbReference type="ChEBI" id="CHEBI:83421"/>
        <dbReference type="ChEBI" id="CHEBI:456216"/>
        <dbReference type="EC" id="2.7.11.1"/>
    </reaction>
</comment>
<dbReference type="EC" id="2.7.11.1" evidence="1"/>
<dbReference type="InterPro" id="IPR017441">
    <property type="entry name" value="Protein_kinase_ATP_BS"/>
</dbReference>
<dbReference type="EMBL" id="LUGH01000678">
    <property type="protein sequence ID" value="OBZ83357.1"/>
    <property type="molecule type" value="Genomic_DNA"/>
</dbReference>
<feature type="compositionally biased region" description="Low complexity" evidence="11">
    <location>
        <begin position="48"/>
        <end position="68"/>
    </location>
</feature>
<dbReference type="SMART" id="SM00220">
    <property type="entry name" value="S_TKc"/>
    <property type="match status" value="1"/>
</dbReference>
<dbReference type="FunCoup" id="A0A1C7N2T7">
    <property type="interactions" value="401"/>
</dbReference>
<evidence type="ECO:0000256" key="1">
    <source>
        <dbReference type="ARBA" id="ARBA00012513"/>
    </source>
</evidence>
<dbReference type="GO" id="GO:0005524">
    <property type="term" value="F:ATP binding"/>
    <property type="evidence" value="ECO:0007669"/>
    <property type="project" value="UniProtKB-UniRule"/>
</dbReference>
<evidence type="ECO:0000256" key="6">
    <source>
        <dbReference type="ARBA" id="ARBA00022840"/>
    </source>
</evidence>
<dbReference type="PANTHER" id="PTHR24343">
    <property type="entry name" value="SERINE/THREONINE KINASE"/>
    <property type="match status" value="1"/>
</dbReference>
<dbReference type="InterPro" id="IPR000719">
    <property type="entry name" value="Prot_kinase_dom"/>
</dbReference>
<dbReference type="STRING" id="101091.A0A1C7N2T7"/>
<comment type="catalytic activity">
    <reaction evidence="7">
        <text>L-threonyl-[protein] + ATP = O-phospho-L-threonyl-[protein] + ADP + H(+)</text>
        <dbReference type="Rhea" id="RHEA:46608"/>
        <dbReference type="Rhea" id="RHEA-COMP:11060"/>
        <dbReference type="Rhea" id="RHEA-COMP:11605"/>
        <dbReference type="ChEBI" id="CHEBI:15378"/>
        <dbReference type="ChEBI" id="CHEBI:30013"/>
        <dbReference type="ChEBI" id="CHEBI:30616"/>
        <dbReference type="ChEBI" id="CHEBI:61977"/>
        <dbReference type="ChEBI" id="CHEBI:456216"/>
        <dbReference type="EC" id="2.7.11.1"/>
    </reaction>
</comment>
<evidence type="ECO:0000256" key="9">
    <source>
        <dbReference type="PROSITE-ProRule" id="PRU10141"/>
    </source>
</evidence>
<dbReference type="InParanoid" id="A0A1C7N2T7"/>
<dbReference type="SUPFAM" id="SSF56112">
    <property type="entry name" value="Protein kinase-like (PK-like)"/>
    <property type="match status" value="1"/>
</dbReference>
<evidence type="ECO:0000256" key="3">
    <source>
        <dbReference type="ARBA" id="ARBA00022679"/>
    </source>
</evidence>
<dbReference type="FunFam" id="1.10.510.10:FF:000571">
    <property type="entry name" value="Maternal embryonic leucine zipper kinase"/>
    <property type="match status" value="1"/>
</dbReference>
<evidence type="ECO:0000313" key="14">
    <source>
        <dbReference type="Proteomes" id="UP000093000"/>
    </source>
</evidence>
<comment type="caution">
    <text evidence="13">The sequence shown here is derived from an EMBL/GenBank/DDBJ whole genome shotgun (WGS) entry which is preliminary data.</text>
</comment>
<dbReference type="GO" id="GO:0005829">
    <property type="term" value="C:cytosol"/>
    <property type="evidence" value="ECO:0007669"/>
    <property type="project" value="TreeGrafter"/>
</dbReference>
<dbReference type="InterPro" id="IPR008271">
    <property type="entry name" value="Ser/Thr_kinase_AS"/>
</dbReference>
<dbReference type="Pfam" id="PF00069">
    <property type="entry name" value="Pkinase"/>
    <property type="match status" value="1"/>
</dbReference>
<evidence type="ECO:0000256" key="8">
    <source>
        <dbReference type="ARBA" id="ARBA00048679"/>
    </source>
</evidence>
<protein>
    <recommendedName>
        <fullName evidence="1">non-specific serine/threonine protein kinase</fullName>
        <ecNumber evidence="1">2.7.11.1</ecNumber>
    </recommendedName>
</protein>
<evidence type="ECO:0000256" key="4">
    <source>
        <dbReference type="ARBA" id="ARBA00022741"/>
    </source>
</evidence>
<evidence type="ECO:0000259" key="12">
    <source>
        <dbReference type="PROSITE" id="PS50011"/>
    </source>
</evidence>
<feature type="region of interest" description="Disordered" evidence="11">
    <location>
        <begin position="1"/>
        <end position="21"/>
    </location>
</feature>
<accession>A0A1C7N2T7</accession>
<dbReference type="PROSITE" id="PS50011">
    <property type="entry name" value="PROTEIN_KINASE_DOM"/>
    <property type="match status" value="1"/>
</dbReference>
<dbReference type="Gene3D" id="1.10.510.10">
    <property type="entry name" value="Transferase(Phosphotransferase) domain 1"/>
    <property type="match status" value="1"/>
</dbReference>
<organism evidence="13 14">
    <name type="scientific">Choanephora cucurbitarum</name>
    <dbReference type="NCBI Taxonomy" id="101091"/>
    <lineage>
        <taxon>Eukaryota</taxon>
        <taxon>Fungi</taxon>
        <taxon>Fungi incertae sedis</taxon>
        <taxon>Mucoromycota</taxon>
        <taxon>Mucoromycotina</taxon>
        <taxon>Mucoromycetes</taxon>
        <taxon>Mucorales</taxon>
        <taxon>Mucorineae</taxon>
        <taxon>Choanephoraceae</taxon>
        <taxon>Choanephoroideae</taxon>
        <taxon>Choanephora</taxon>
    </lineage>
</organism>
<keyword evidence="5 13" id="KW-0418">Kinase</keyword>
<comment type="similarity">
    <text evidence="10">Belongs to the protein kinase superfamily.</text>
</comment>
<keyword evidence="3" id="KW-0808">Transferase</keyword>
<dbReference type="PROSITE" id="PS00107">
    <property type="entry name" value="PROTEIN_KINASE_ATP"/>
    <property type="match status" value="1"/>
</dbReference>
<feature type="region of interest" description="Disordered" evidence="11">
    <location>
        <begin position="47"/>
        <end position="83"/>
    </location>
</feature>
<gene>
    <name evidence="13" type="primary">hal4_0</name>
    <name evidence="13" type="ORF">A0J61_08597</name>
</gene>
<dbReference type="CDD" id="cd13994">
    <property type="entry name" value="STKc_HAL4_like"/>
    <property type="match status" value="1"/>
</dbReference>
<evidence type="ECO:0000256" key="11">
    <source>
        <dbReference type="SAM" id="MobiDB-lite"/>
    </source>
</evidence>